<protein>
    <submittedName>
        <fullName evidence="1">Uncharacterized protein</fullName>
    </submittedName>
</protein>
<proteinExistence type="predicted"/>
<sequence length="181" mass="21191">MDKLPEIIKFYDVPNQSEWVEVVLAFDPETKEYKIYKDKKLEHHTTNKQFVAKLSMTEPTIKKESKTIEVRKEEGFECKISVNGRGLDMAKADQRQKYDFWKINLFEGMEATLIYYEVEKKQICWKDRRISIPRGPIKHPFSLCQKSFEIELISKGGVFHTVLKMGGKVIPHFKGREGTSN</sequence>
<dbReference type="InParanoid" id="G0MWQ1"/>
<dbReference type="AlphaFoldDB" id="G0MWQ1"/>
<evidence type="ECO:0000313" key="2">
    <source>
        <dbReference type="Proteomes" id="UP000008068"/>
    </source>
</evidence>
<name>G0MWQ1_CAEBE</name>
<dbReference type="Proteomes" id="UP000008068">
    <property type="component" value="Unassembled WGS sequence"/>
</dbReference>
<accession>G0MWQ1</accession>
<reference evidence="2" key="1">
    <citation type="submission" date="2011-07" db="EMBL/GenBank/DDBJ databases">
        <authorList>
            <consortium name="Caenorhabditis brenneri Sequencing and Analysis Consortium"/>
            <person name="Wilson R.K."/>
        </authorList>
    </citation>
    <scope>NUCLEOTIDE SEQUENCE [LARGE SCALE GENOMIC DNA]</scope>
    <source>
        <strain evidence="2">PB2801</strain>
    </source>
</reference>
<dbReference type="HOGENOM" id="CLU_1504757_0_0_1"/>
<gene>
    <name evidence="1" type="ORF">CAEBREN_16186</name>
</gene>
<organism evidence="2">
    <name type="scientific">Caenorhabditis brenneri</name>
    <name type="common">Nematode worm</name>
    <dbReference type="NCBI Taxonomy" id="135651"/>
    <lineage>
        <taxon>Eukaryota</taxon>
        <taxon>Metazoa</taxon>
        <taxon>Ecdysozoa</taxon>
        <taxon>Nematoda</taxon>
        <taxon>Chromadorea</taxon>
        <taxon>Rhabditida</taxon>
        <taxon>Rhabditina</taxon>
        <taxon>Rhabditomorpha</taxon>
        <taxon>Rhabditoidea</taxon>
        <taxon>Rhabditidae</taxon>
        <taxon>Peloderinae</taxon>
        <taxon>Caenorhabditis</taxon>
    </lineage>
</organism>
<evidence type="ECO:0000313" key="1">
    <source>
        <dbReference type="EMBL" id="EGT46355.1"/>
    </source>
</evidence>
<keyword evidence="2" id="KW-1185">Reference proteome</keyword>
<dbReference type="EMBL" id="GL379817">
    <property type="protein sequence ID" value="EGT46355.1"/>
    <property type="molecule type" value="Genomic_DNA"/>
</dbReference>